<sequence length="164" mass="18382">MSGSLHGACFSLCLCLCLSFKNEKVKTRWFFLMSSIVKHTVGVMRIEYFIIKMFEVFPVPVWGLSFLVVSCCSWWVVTDTASRRQFENKVPGDPWEDNGIPVRLKGGVAGTLLDRATMMLTVGGTAYAMYQLAVVLFPRSRINFNSSQQAVGSVSFSSLWTSNR</sequence>
<keyword evidence="4" id="KW-0999">Mitochondrion inner membrane</keyword>
<dbReference type="GO" id="GO:0097250">
    <property type="term" value="P:mitochondrial respirasome assembly"/>
    <property type="evidence" value="ECO:0007669"/>
    <property type="project" value="TreeGrafter"/>
</dbReference>
<dbReference type="PANTHER" id="PTHR10510">
    <property type="entry name" value="CYTOCHROME C OXIDASE POLYPEPTIDE 7A"/>
    <property type="match status" value="1"/>
</dbReference>
<evidence type="ECO:0000256" key="8">
    <source>
        <dbReference type="ARBA" id="ARBA00023136"/>
    </source>
</evidence>
<reference evidence="13" key="1">
    <citation type="submission" date="2020-12" db="EMBL/GenBank/DDBJ databases">
        <authorList>
            <consortium name="Molecular Ecology Group"/>
        </authorList>
    </citation>
    <scope>NUCLEOTIDE SEQUENCE</scope>
    <source>
        <strain evidence="13">TBG_1078</strain>
    </source>
</reference>
<dbReference type="InterPro" id="IPR036539">
    <property type="entry name" value="Cyt_c_oxidase_su7a_sf"/>
</dbReference>
<keyword evidence="7" id="KW-0496">Mitochondrion</keyword>
<evidence type="ECO:0000256" key="12">
    <source>
        <dbReference type="SAM" id="SignalP"/>
    </source>
</evidence>
<comment type="caution">
    <text evidence="13">The sequence shown here is derived from an EMBL/GenBank/DDBJ whole genome shotgun (WGS) entry which is preliminary data.</text>
</comment>
<dbReference type="AlphaFoldDB" id="A0A811YG00"/>
<evidence type="ECO:0000256" key="3">
    <source>
        <dbReference type="ARBA" id="ARBA00022692"/>
    </source>
</evidence>
<evidence type="ECO:0000256" key="11">
    <source>
        <dbReference type="SAM" id="Phobius"/>
    </source>
</evidence>
<feature type="transmembrane region" description="Helical" evidence="11">
    <location>
        <begin position="116"/>
        <end position="137"/>
    </location>
</feature>
<evidence type="ECO:0000313" key="13">
    <source>
        <dbReference type="EMBL" id="CAD7675469.1"/>
    </source>
</evidence>
<evidence type="ECO:0000256" key="9">
    <source>
        <dbReference type="ARBA" id="ARBA00040282"/>
    </source>
</evidence>
<dbReference type="GO" id="GO:0002082">
    <property type="term" value="P:regulation of oxidative phosphorylation"/>
    <property type="evidence" value="ECO:0007669"/>
    <property type="project" value="TreeGrafter"/>
</dbReference>
<dbReference type="SUPFAM" id="SSF81419">
    <property type="entry name" value="Mitochondrial cytochrome c oxidase subunit VIIa"/>
    <property type="match status" value="1"/>
</dbReference>
<name>A0A811YG00_NYCPR</name>
<keyword evidence="6" id="KW-0007">Acetylation</keyword>
<organism evidence="13 14">
    <name type="scientific">Nyctereutes procyonoides</name>
    <name type="common">Raccoon dog</name>
    <name type="synonym">Canis procyonoides</name>
    <dbReference type="NCBI Taxonomy" id="34880"/>
    <lineage>
        <taxon>Eukaryota</taxon>
        <taxon>Metazoa</taxon>
        <taxon>Chordata</taxon>
        <taxon>Craniata</taxon>
        <taxon>Vertebrata</taxon>
        <taxon>Euteleostomi</taxon>
        <taxon>Mammalia</taxon>
        <taxon>Eutheria</taxon>
        <taxon>Laurasiatheria</taxon>
        <taxon>Carnivora</taxon>
        <taxon>Caniformia</taxon>
        <taxon>Canidae</taxon>
        <taxon>Nyctereutes</taxon>
    </lineage>
</organism>
<dbReference type="InterPro" id="IPR003177">
    <property type="entry name" value="Cytc_oxidase_su7a_met"/>
</dbReference>
<dbReference type="GO" id="GO:0045277">
    <property type="term" value="C:respiratory chain complex IV"/>
    <property type="evidence" value="ECO:0007669"/>
    <property type="project" value="InterPro"/>
</dbReference>
<evidence type="ECO:0000313" key="14">
    <source>
        <dbReference type="Proteomes" id="UP000645828"/>
    </source>
</evidence>
<proteinExistence type="inferred from homology"/>
<keyword evidence="14" id="KW-1185">Reference proteome</keyword>
<dbReference type="Proteomes" id="UP000645828">
    <property type="component" value="Unassembled WGS sequence"/>
</dbReference>
<feature type="signal peptide" evidence="12">
    <location>
        <begin position="1"/>
        <end position="19"/>
    </location>
</feature>
<evidence type="ECO:0000256" key="5">
    <source>
        <dbReference type="ARBA" id="ARBA00022989"/>
    </source>
</evidence>
<keyword evidence="3 11" id="KW-0812">Transmembrane</keyword>
<comment type="subcellular location">
    <subcellularLocation>
        <location evidence="1">Mitochondrion inner membrane</location>
        <topology evidence="1">Single-pass membrane protein</topology>
    </subcellularLocation>
</comment>
<protein>
    <recommendedName>
        <fullName evidence="9">Cytochrome c oxidase subunit 7A2, mitochondrial</fullName>
    </recommendedName>
    <alternativeName>
        <fullName evidence="10">Cytochrome c oxidase subunit VIIa-liver/heart</fullName>
    </alternativeName>
</protein>
<dbReference type="PANTHER" id="PTHR10510:SF15">
    <property type="entry name" value="CYTOCHROME C OXIDASE SUBUNIT 7A2, MITOCHONDRIAL"/>
    <property type="match status" value="1"/>
</dbReference>
<keyword evidence="5 11" id="KW-1133">Transmembrane helix</keyword>
<evidence type="ECO:0000256" key="7">
    <source>
        <dbReference type="ARBA" id="ARBA00023128"/>
    </source>
</evidence>
<dbReference type="GO" id="GO:0006123">
    <property type="term" value="P:mitochondrial electron transport, cytochrome c to oxygen"/>
    <property type="evidence" value="ECO:0007669"/>
    <property type="project" value="InterPro"/>
</dbReference>
<evidence type="ECO:0000256" key="1">
    <source>
        <dbReference type="ARBA" id="ARBA00004434"/>
    </source>
</evidence>
<evidence type="ECO:0000256" key="10">
    <source>
        <dbReference type="ARBA" id="ARBA00042325"/>
    </source>
</evidence>
<evidence type="ECO:0000256" key="6">
    <source>
        <dbReference type="ARBA" id="ARBA00022990"/>
    </source>
</evidence>
<feature type="transmembrane region" description="Helical" evidence="11">
    <location>
        <begin position="57"/>
        <end position="77"/>
    </location>
</feature>
<feature type="chain" id="PRO_5032457058" description="Cytochrome c oxidase subunit 7A2, mitochondrial" evidence="12">
    <location>
        <begin position="20"/>
        <end position="164"/>
    </location>
</feature>
<gene>
    <name evidence="13" type="ORF">NYPRO_LOCUS8264</name>
</gene>
<keyword evidence="12" id="KW-0732">Signal</keyword>
<evidence type="ECO:0000256" key="4">
    <source>
        <dbReference type="ARBA" id="ARBA00022792"/>
    </source>
</evidence>
<dbReference type="GO" id="GO:0005743">
    <property type="term" value="C:mitochondrial inner membrane"/>
    <property type="evidence" value="ECO:0007669"/>
    <property type="project" value="UniProtKB-SubCell"/>
</dbReference>
<keyword evidence="8 11" id="KW-0472">Membrane</keyword>
<dbReference type="Gene3D" id="4.10.91.10">
    <property type="entry name" value="Cytochrome c oxidase, subunit VIIa"/>
    <property type="match status" value="1"/>
</dbReference>
<evidence type="ECO:0000256" key="2">
    <source>
        <dbReference type="ARBA" id="ARBA00009331"/>
    </source>
</evidence>
<accession>A0A811YG00</accession>
<comment type="similarity">
    <text evidence="2">Belongs to the cytochrome c oxidase VIIa family.</text>
</comment>
<dbReference type="EMBL" id="CAJHUB010000675">
    <property type="protein sequence ID" value="CAD7675469.1"/>
    <property type="molecule type" value="Genomic_DNA"/>
</dbReference>
<feature type="transmembrane region" description="Helical" evidence="11">
    <location>
        <begin position="29"/>
        <end position="50"/>
    </location>
</feature>